<dbReference type="AlphaFoldDB" id="A0A432LDV7"/>
<proteinExistence type="inferred from homology"/>
<dbReference type="InterPro" id="IPR001405">
    <property type="entry name" value="UPF0758"/>
</dbReference>
<evidence type="ECO:0000313" key="8">
    <source>
        <dbReference type="EMBL" id="RUL54150.1"/>
    </source>
</evidence>
<evidence type="ECO:0000256" key="5">
    <source>
        <dbReference type="ARBA" id="ARBA00022833"/>
    </source>
</evidence>
<dbReference type="RefSeq" id="WP_126658219.1">
    <property type="nucleotide sequence ID" value="NZ_RYYR01000007.1"/>
</dbReference>
<dbReference type="Pfam" id="PF04002">
    <property type="entry name" value="RadC"/>
    <property type="match status" value="1"/>
</dbReference>
<keyword evidence="9" id="KW-1185">Reference proteome</keyword>
<evidence type="ECO:0000256" key="1">
    <source>
        <dbReference type="ARBA" id="ARBA00010243"/>
    </source>
</evidence>
<dbReference type="CDD" id="cd08071">
    <property type="entry name" value="MPN_DUF2466"/>
    <property type="match status" value="1"/>
</dbReference>
<accession>A0A432LDV7</accession>
<dbReference type="GO" id="GO:0046872">
    <property type="term" value="F:metal ion binding"/>
    <property type="evidence" value="ECO:0007669"/>
    <property type="project" value="UniProtKB-KW"/>
</dbReference>
<dbReference type="PANTHER" id="PTHR30471">
    <property type="entry name" value="DNA REPAIR PROTEIN RADC"/>
    <property type="match status" value="1"/>
</dbReference>
<dbReference type="Proteomes" id="UP000287910">
    <property type="component" value="Unassembled WGS sequence"/>
</dbReference>
<comment type="similarity">
    <text evidence="1">Belongs to the UPF0758 family.</text>
</comment>
<dbReference type="GO" id="GO:0006508">
    <property type="term" value="P:proteolysis"/>
    <property type="evidence" value="ECO:0007669"/>
    <property type="project" value="UniProtKB-KW"/>
</dbReference>
<dbReference type="InterPro" id="IPR037518">
    <property type="entry name" value="MPN"/>
</dbReference>
<evidence type="ECO:0000256" key="3">
    <source>
        <dbReference type="ARBA" id="ARBA00022723"/>
    </source>
</evidence>
<dbReference type="Gene3D" id="3.40.140.10">
    <property type="entry name" value="Cytidine Deaminase, domain 2"/>
    <property type="match status" value="1"/>
</dbReference>
<evidence type="ECO:0000256" key="4">
    <source>
        <dbReference type="ARBA" id="ARBA00022801"/>
    </source>
</evidence>
<feature type="domain" description="MPN" evidence="7">
    <location>
        <begin position="49"/>
        <end position="171"/>
    </location>
</feature>
<dbReference type="EMBL" id="RYYR01000007">
    <property type="protein sequence ID" value="RUL54150.1"/>
    <property type="molecule type" value="Genomic_DNA"/>
</dbReference>
<sequence>MKQYEVKLAEQLQLFEGGQCISKAVPAKRMDVVSIKLVREKTMLYKNRKIRSPRDAYELMRTFLGDVDREYFVVLCLDTKNQPTCIQTVHIGSLNASIVHPREVLKPAILSNSCSIIVGHSHPSNVTDPSLEDIEVTKRLVQACEIVGVDCLDHVIICEDSFRSLKESGYM</sequence>
<evidence type="ECO:0000313" key="9">
    <source>
        <dbReference type="Proteomes" id="UP000287910"/>
    </source>
</evidence>
<evidence type="ECO:0000259" key="7">
    <source>
        <dbReference type="PROSITE" id="PS50249"/>
    </source>
</evidence>
<name>A0A432LDV7_9BACI</name>
<keyword evidence="6" id="KW-0482">Metalloprotease</keyword>
<evidence type="ECO:0000256" key="6">
    <source>
        <dbReference type="ARBA" id="ARBA00023049"/>
    </source>
</evidence>
<gene>
    <name evidence="8" type="ORF">EK386_06470</name>
</gene>
<keyword evidence="2" id="KW-0645">Protease</keyword>
<keyword evidence="4" id="KW-0378">Hydrolase</keyword>
<dbReference type="PANTHER" id="PTHR30471:SF3">
    <property type="entry name" value="UPF0758 PROTEIN YEES-RELATED"/>
    <property type="match status" value="1"/>
</dbReference>
<protein>
    <submittedName>
        <fullName evidence="8">DNA repair protein RadC</fullName>
    </submittedName>
</protein>
<dbReference type="InterPro" id="IPR025657">
    <property type="entry name" value="RadC_JAB"/>
</dbReference>
<evidence type="ECO:0000256" key="2">
    <source>
        <dbReference type="ARBA" id="ARBA00022670"/>
    </source>
</evidence>
<keyword evidence="5" id="KW-0862">Zinc</keyword>
<dbReference type="GO" id="GO:0008237">
    <property type="term" value="F:metallopeptidase activity"/>
    <property type="evidence" value="ECO:0007669"/>
    <property type="project" value="UniProtKB-KW"/>
</dbReference>
<dbReference type="PROSITE" id="PS50249">
    <property type="entry name" value="MPN"/>
    <property type="match status" value="1"/>
</dbReference>
<reference evidence="8 9" key="1">
    <citation type="submission" date="2018-12" db="EMBL/GenBank/DDBJ databases">
        <title>Lysinibacillus antri sp. nov., isolated from a cave soil.</title>
        <authorList>
            <person name="Narsing Rao M.P."/>
            <person name="Zhang H."/>
            <person name="Dong Z.-Y."/>
            <person name="Niu X.-K."/>
            <person name="Zhang K."/>
            <person name="Fang B.-Z."/>
            <person name="Kang Y.-Q."/>
            <person name="Xiao M."/>
            <person name="Li W.-J."/>
        </authorList>
    </citation>
    <scope>NUCLEOTIDE SEQUENCE [LARGE SCALE GENOMIC DNA]</scope>
    <source>
        <strain evidence="8 9">SYSU K30002</strain>
    </source>
</reference>
<organism evidence="8 9">
    <name type="scientific">Lysinibacillus antri</name>
    <dbReference type="NCBI Taxonomy" id="2498145"/>
    <lineage>
        <taxon>Bacteria</taxon>
        <taxon>Bacillati</taxon>
        <taxon>Bacillota</taxon>
        <taxon>Bacilli</taxon>
        <taxon>Bacillales</taxon>
        <taxon>Bacillaceae</taxon>
        <taxon>Lysinibacillus</taxon>
    </lineage>
</organism>
<keyword evidence="3" id="KW-0479">Metal-binding</keyword>
<comment type="caution">
    <text evidence="8">The sequence shown here is derived from an EMBL/GenBank/DDBJ whole genome shotgun (WGS) entry which is preliminary data.</text>
</comment>